<evidence type="ECO:0000313" key="1">
    <source>
        <dbReference type="EMBL" id="CAG8487530.1"/>
    </source>
</evidence>
<comment type="caution">
    <text evidence="1">The sequence shown here is derived from an EMBL/GenBank/DDBJ whole genome shotgun (WGS) entry which is preliminary data.</text>
</comment>
<protein>
    <submittedName>
        <fullName evidence="1">4991_t:CDS:1</fullName>
    </submittedName>
</protein>
<gene>
    <name evidence="1" type="ORF">ACOLOM_LOCUS2245</name>
</gene>
<organism evidence="1 2">
    <name type="scientific">Acaulospora colombiana</name>
    <dbReference type="NCBI Taxonomy" id="27376"/>
    <lineage>
        <taxon>Eukaryota</taxon>
        <taxon>Fungi</taxon>
        <taxon>Fungi incertae sedis</taxon>
        <taxon>Mucoromycota</taxon>
        <taxon>Glomeromycotina</taxon>
        <taxon>Glomeromycetes</taxon>
        <taxon>Diversisporales</taxon>
        <taxon>Acaulosporaceae</taxon>
        <taxon>Acaulospora</taxon>
    </lineage>
</organism>
<dbReference type="Proteomes" id="UP000789525">
    <property type="component" value="Unassembled WGS sequence"/>
</dbReference>
<reference evidence="1" key="1">
    <citation type="submission" date="2021-06" db="EMBL/GenBank/DDBJ databases">
        <authorList>
            <person name="Kallberg Y."/>
            <person name="Tangrot J."/>
            <person name="Rosling A."/>
        </authorList>
    </citation>
    <scope>NUCLEOTIDE SEQUENCE</scope>
    <source>
        <strain evidence="1">CL356</strain>
    </source>
</reference>
<dbReference type="EMBL" id="CAJVPT010002801">
    <property type="protein sequence ID" value="CAG8487530.1"/>
    <property type="molecule type" value="Genomic_DNA"/>
</dbReference>
<evidence type="ECO:0000313" key="2">
    <source>
        <dbReference type="Proteomes" id="UP000789525"/>
    </source>
</evidence>
<accession>A0ACA9KQW8</accession>
<sequence>MQSIDQDTDEVERIRLLRKISSLESNELTDPPSTRSLRGLKSQYNALIETSIQTTPYPDLFEYLPTEIWMDILLEVIDDDCLNILPLTQGLPLYMTIDIPITPILRDAFLQREANRIQYLKIKMLPGHSPFWSENDNDPLSHLFGYSIGSLFKDLGQLPLLESLTSDIDDRGDSALCLALRYLNAPNIKYVTHVSLSDDALALPIYTGLRSLETYLQLGTVIPKLVKFTDLKELVLSGVAWEEQGEQEMPPESYIKTCKYIPPLEYLRSHQRSSNYIWPLLTQVTSSIRVLKLEIRWGKVFELLTATYEAHYLHQLQISIFVDPYEDELKDIGWKTPTLLQLQEFGLKVYPRGDIAIPKATHILLNALDGSLVNIQTLHLDSDIVASDLVRFLKGMEHLNVLNIKGSVENDEARRISCPALKRLVAETEGILRYVSMPNLFSLTIQSRYDLDKPINGVPNLEIDRSFVTSVQSLSLDTRIANILIPDGTKFTQLLTLEWIGSGRTYFHLYHPFPSLTKITFAESNQYLGASSFCELLLRYPRLCPRLETVYMHEYPEWDMLLYMLLRRNVYQSQDNISRITSIGLPGYPAPSIVVPLNTLLLGKIPLEIPSLEGVSYMLIYSDPAMRAIQRRKAKMPQGSDPPLPNHLRDWFDIWKEREYAWAQKGLEHKDWRQRKSHCARHNYSRLVVIDGHTLDVLDIIIDSKELEYPVFQIGAEWGVGLDIPSVGSEDLEPGSDNEDPLSQIDDKVFQTDDEHSGSEAGNEYDCGRVADLMRAGGTP</sequence>
<name>A0ACA9KQW8_9GLOM</name>
<proteinExistence type="predicted"/>
<keyword evidence="2" id="KW-1185">Reference proteome</keyword>